<name>A0A2M6WJF0_9BACT</name>
<dbReference type="EC" id="3.6.1.1" evidence="5"/>
<dbReference type="PANTHER" id="PTHR10286">
    <property type="entry name" value="INORGANIC PYROPHOSPHATASE"/>
    <property type="match status" value="1"/>
</dbReference>
<comment type="function">
    <text evidence="5">Catalyzes the hydrolysis of inorganic pyrophosphate (PPi) forming two phosphate ions.</text>
</comment>
<dbReference type="PROSITE" id="PS00387">
    <property type="entry name" value="PPASE"/>
    <property type="match status" value="1"/>
</dbReference>
<evidence type="ECO:0000256" key="1">
    <source>
        <dbReference type="ARBA" id="ARBA00001946"/>
    </source>
</evidence>
<dbReference type="Gene3D" id="3.90.80.10">
    <property type="entry name" value="Inorganic pyrophosphatase"/>
    <property type="match status" value="1"/>
</dbReference>
<dbReference type="AlphaFoldDB" id="A0A2M6WJF0"/>
<feature type="binding site" evidence="5">
    <location>
        <position position="104"/>
    </location>
    <ligand>
        <name>Mg(2+)</name>
        <dbReference type="ChEBI" id="CHEBI:18420"/>
        <label>1</label>
    </ligand>
</feature>
<comment type="similarity">
    <text evidence="5">Belongs to the PPase family.</text>
</comment>
<keyword evidence="3 5" id="KW-0378">Hydrolase</keyword>
<evidence type="ECO:0000256" key="3">
    <source>
        <dbReference type="ARBA" id="ARBA00022801"/>
    </source>
</evidence>
<evidence type="ECO:0000313" key="7">
    <source>
        <dbReference type="Proteomes" id="UP000229112"/>
    </source>
</evidence>
<dbReference type="InterPro" id="IPR036649">
    <property type="entry name" value="Pyrophosphatase_sf"/>
</dbReference>
<keyword evidence="4 5" id="KW-0460">Magnesium</keyword>
<comment type="catalytic activity">
    <reaction evidence="5">
        <text>diphosphate + H2O = 2 phosphate + H(+)</text>
        <dbReference type="Rhea" id="RHEA:24576"/>
        <dbReference type="ChEBI" id="CHEBI:15377"/>
        <dbReference type="ChEBI" id="CHEBI:15378"/>
        <dbReference type="ChEBI" id="CHEBI:33019"/>
        <dbReference type="ChEBI" id="CHEBI:43474"/>
        <dbReference type="EC" id="3.6.1.1"/>
    </reaction>
</comment>
<comment type="caution">
    <text evidence="6">The sequence shown here is derived from an EMBL/GenBank/DDBJ whole genome shotgun (WGS) entry which is preliminary data.</text>
</comment>
<comment type="cofactor">
    <cofactor evidence="1 5">
        <name>Mg(2+)</name>
        <dbReference type="ChEBI" id="CHEBI:18420"/>
    </cofactor>
</comment>
<feature type="binding site" evidence="5">
    <location>
        <position position="67"/>
    </location>
    <ligand>
        <name>Mg(2+)</name>
        <dbReference type="ChEBI" id="CHEBI:18420"/>
        <label>1</label>
    </ligand>
</feature>
<keyword evidence="2 5" id="KW-0479">Metal-binding</keyword>
<feature type="binding site" evidence="5">
    <location>
        <position position="141"/>
    </location>
    <ligand>
        <name>substrate</name>
    </ligand>
</feature>
<dbReference type="GO" id="GO:0004427">
    <property type="term" value="F:inorganic diphosphate phosphatase activity"/>
    <property type="evidence" value="ECO:0007669"/>
    <property type="project" value="UniProtKB-UniRule"/>
</dbReference>
<evidence type="ECO:0000256" key="5">
    <source>
        <dbReference type="HAMAP-Rule" id="MF_00209"/>
    </source>
</evidence>
<organism evidence="6 7">
    <name type="scientific">Candidatus Harrisonbacteria bacterium CG10_big_fil_rev_8_21_14_0_10_38_8</name>
    <dbReference type="NCBI Taxonomy" id="1974582"/>
    <lineage>
        <taxon>Bacteria</taxon>
        <taxon>Candidatus Harrisoniibacteriota</taxon>
    </lineage>
</organism>
<dbReference type="InterPro" id="IPR008162">
    <property type="entry name" value="Pyrophosphatase"/>
</dbReference>
<dbReference type="GO" id="GO:0000287">
    <property type="term" value="F:magnesium ion binding"/>
    <property type="evidence" value="ECO:0007669"/>
    <property type="project" value="UniProtKB-UniRule"/>
</dbReference>
<gene>
    <name evidence="5" type="primary">ppa</name>
    <name evidence="6" type="ORF">COU06_02815</name>
</gene>
<feature type="binding site" evidence="5">
    <location>
        <position position="72"/>
    </location>
    <ligand>
        <name>Mg(2+)</name>
        <dbReference type="ChEBI" id="CHEBI:18420"/>
        <label>2</label>
    </ligand>
</feature>
<feature type="binding site" evidence="5">
    <location>
        <position position="56"/>
    </location>
    <ligand>
        <name>substrate</name>
    </ligand>
</feature>
<feature type="binding site" evidence="5">
    <location>
        <position position="30"/>
    </location>
    <ligand>
        <name>substrate</name>
    </ligand>
</feature>
<dbReference type="HAMAP" id="MF_00209">
    <property type="entry name" value="Inorganic_PPase"/>
    <property type="match status" value="1"/>
</dbReference>
<feature type="binding site" evidence="5">
    <location>
        <position position="72"/>
    </location>
    <ligand>
        <name>Mg(2+)</name>
        <dbReference type="ChEBI" id="CHEBI:18420"/>
        <label>1</label>
    </ligand>
</feature>
<evidence type="ECO:0000313" key="6">
    <source>
        <dbReference type="EMBL" id="PIT92893.1"/>
    </source>
</evidence>
<proteinExistence type="inferred from homology"/>
<protein>
    <recommendedName>
        <fullName evidence="5">Inorganic pyrophosphatase</fullName>
        <ecNumber evidence="5">3.6.1.1</ecNumber>
    </recommendedName>
    <alternativeName>
        <fullName evidence="5">Pyrophosphate phospho-hydrolase</fullName>
        <shortName evidence="5">PPase</shortName>
    </alternativeName>
</protein>
<dbReference type="SUPFAM" id="SSF50324">
    <property type="entry name" value="Inorganic pyrophosphatase"/>
    <property type="match status" value="1"/>
</dbReference>
<keyword evidence="5" id="KW-0963">Cytoplasm</keyword>
<dbReference type="Proteomes" id="UP000229112">
    <property type="component" value="Unassembled WGS sequence"/>
</dbReference>
<dbReference type="GO" id="GO:0006796">
    <property type="term" value="P:phosphate-containing compound metabolic process"/>
    <property type="evidence" value="ECO:0007669"/>
    <property type="project" value="InterPro"/>
</dbReference>
<feature type="binding site" evidence="5">
    <location>
        <position position="44"/>
    </location>
    <ligand>
        <name>substrate</name>
    </ligand>
</feature>
<dbReference type="EMBL" id="PFAY01000029">
    <property type="protein sequence ID" value="PIT92893.1"/>
    <property type="molecule type" value="Genomic_DNA"/>
</dbReference>
<evidence type="ECO:0000256" key="4">
    <source>
        <dbReference type="ARBA" id="ARBA00022842"/>
    </source>
</evidence>
<evidence type="ECO:0000256" key="2">
    <source>
        <dbReference type="ARBA" id="ARBA00022723"/>
    </source>
</evidence>
<comment type="subcellular location">
    <subcellularLocation>
        <location evidence="5">Cytoplasm</location>
    </subcellularLocation>
</comment>
<reference evidence="7" key="1">
    <citation type="submission" date="2017-09" db="EMBL/GenBank/DDBJ databases">
        <title>Depth-based differentiation of microbial function through sediment-hosted aquifers and enrichment of novel symbionts in the deep terrestrial subsurface.</title>
        <authorList>
            <person name="Probst A.J."/>
            <person name="Ladd B."/>
            <person name="Jarett J.K."/>
            <person name="Geller-Mcgrath D.E."/>
            <person name="Sieber C.M.K."/>
            <person name="Emerson J.B."/>
            <person name="Anantharaman K."/>
            <person name="Thomas B.C."/>
            <person name="Malmstrom R."/>
            <person name="Stieglmeier M."/>
            <person name="Klingl A."/>
            <person name="Woyke T."/>
            <person name="Ryan C.M."/>
            <person name="Banfield J.F."/>
        </authorList>
    </citation>
    <scope>NUCLEOTIDE SEQUENCE [LARGE SCALE GENOMIC DNA]</scope>
</reference>
<sequence>MNNHFHTIKQEKAPEYLNLIVEITKGERNKYEYNKDLGLLELDRVLHGPTVFPVNYCDVPNTWNEYDNDPLDAVVFNSTEILPGVLVRGRVVGVMEMIDNGEQDHKILCVNDKDPRYDHVKTFKDLTPYEMKDLKTFFEIYKIAQTGPDTVKVGEFHGLEKAYELIKESMVAYTKKFNS</sequence>
<accession>A0A2M6WJF0</accession>
<dbReference type="Pfam" id="PF00719">
    <property type="entry name" value="Pyrophosphatase"/>
    <property type="match status" value="1"/>
</dbReference>
<dbReference type="GO" id="GO:0005737">
    <property type="term" value="C:cytoplasm"/>
    <property type="evidence" value="ECO:0007669"/>
    <property type="project" value="UniProtKB-SubCell"/>
</dbReference>
<comment type="subunit">
    <text evidence="5">Homohexamer.</text>
</comment>